<reference evidence="1 2" key="1">
    <citation type="journal article" date="2015" name="Genome Biol. Evol.">
        <title>Comparative Genomics of a Bacterivorous Green Alga Reveals Evolutionary Causalities and Consequences of Phago-Mixotrophic Mode of Nutrition.</title>
        <authorList>
            <person name="Burns J.A."/>
            <person name="Paasch A."/>
            <person name="Narechania A."/>
            <person name="Kim E."/>
        </authorList>
    </citation>
    <scope>NUCLEOTIDE SEQUENCE [LARGE SCALE GENOMIC DNA]</scope>
    <source>
        <strain evidence="1 2">PLY_AMNH</strain>
    </source>
</reference>
<dbReference type="EMBL" id="LGRX02035680">
    <property type="protein sequence ID" value="KAK3233550.1"/>
    <property type="molecule type" value="Genomic_DNA"/>
</dbReference>
<keyword evidence="2" id="KW-1185">Reference proteome</keyword>
<accession>A0AAE0BCP2</accession>
<dbReference type="Proteomes" id="UP001190700">
    <property type="component" value="Unassembled WGS sequence"/>
</dbReference>
<evidence type="ECO:0000313" key="1">
    <source>
        <dbReference type="EMBL" id="KAK3233550.1"/>
    </source>
</evidence>
<evidence type="ECO:0000313" key="2">
    <source>
        <dbReference type="Proteomes" id="UP001190700"/>
    </source>
</evidence>
<dbReference type="AlphaFoldDB" id="A0AAE0BCP2"/>
<organism evidence="1 2">
    <name type="scientific">Cymbomonas tetramitiformis</name>
    <dbReference type="NCBI Taxonomy" id="36881"/>
    <lineage>
        <taxon>Eukaryota</taxon>
        <taxon>Viridiplantae</taxon>
        <taxon>Chlorophyta</taxon>
        <taxon>Pyramimonadophyceae</taxon>
        <taxon>Pyramimonadales</taxon>
        <taxon>Pyramimonadaceae</taxon>
        <taxon>Cymbomonas</taxon>
    </lineage>
</organism>
<name>A0AAE0BCP2_9CHLO</name>
<gene>
    <name evidence="1" type="ORF">CYMTET_56161</name>
</gene>
<protein>
    <submittedName>
        <fullName evidence="1">Uncharacterized protein</fullName>
    </submittedName>
</protein>
<comment type="caution">
    <text evidence="1">The sequence shown here is derived from an EMBL/GenBank/DDBJ whole genome shotgun (WGS) entry which is preliminary data.</text>
</comment>
<sequence>MDPVEGWLTGAWRRSYIRREKNPGSKLGPKDASVDVLYIQTPEAFVDIRRPAKDGLSTEAKTLAFGGVTSTFDTDNGGKTVHWHACIDLDWDQGEEGSQKSSAAWAAADAGRPLGTEDIGLFECIQTSNPQKWRETDPDGTLEEEWVKVVDAGPFLSLRRGNAILVLADDHFALASGAAFVAGTIAENGSWVIELSASDRNTEGTPLVLEGAPQDWKALPASSSGVRYNNKSGWEVGGACFPYPQFKSPRNPLDSCGRPLLPCPHERKPFFKALKMLLLSMISAVVLQRRIMGPSRHGWKMPMKT</sequence>
<proteinExistence type="predicted"/>